<dbReference type="AlphaFoldDB" id="A0A1J5P314"/>
<reference evidence="1" key="1">
    <citation type="submission" date="2016-10" db="EMBL/GenBank/DDBJ databases">
        <title>Sequence of Gallionella enrichment culture.</title>
        <authorList>
            <person name="Poehlein A."/>
            <person name="Muehling M."/>
            <person name="Daniel R."/>
        </authorList>
    </citation>
    <scope>NUCLEOTIDE SEQUENCE</scope>
</reference>
<protein>
    <submittedName>
        <fullName evidence="1">Uncharacterized protein</fullName>
    </submittedName>
</protein>
<gene>
    <name evidence="1" type="ORF">GALL_528970</name>
</gene>
<accession>A0A1J5P314</accession>
<organism evidence="1">
    <name type="scientific">mine drainage metagenome</name>
    <dbReference type="NCBI Taxonomy" id="410659"/>
    <lineage>
        <taxon>unclassified sequences</taxon>
        <taxon>metagenomes</taxon>
        <taxon>ecological metagenomes</taxon>
    </lineage>
</organism>
<sequence>MLERDDLVRRIEQLERHAFRQEQVFKRVMDLLEANATGQTITPGFKP</sequence>
<name>A0A1J5P314_9ZZZZ</name>
<proteinExistence type="predicted"/>
<comment type="caution">
    <text evidence="1">The sequence shown here is derived from an EMBL/GenBank/DDBJ whole genome shotgun (WGS) entry which is preliminary data.</text>
</comment>
<evidence type="ECO:0000313" key="1">
    <source>
        <dbReference type="EMBL" id="OIQ65542.1"/>
    </source>
</evidence>
<dbReference type="EMBL" id="MLJW01007242">
    <property type="protein sequence ID" value="OIQ65542.1"/>
    <property type="molecule type" value="Genomic_DNA"/>
</dbReference>